<keyword evidence="2" id="KW-1185">Reference proteome</keyword>
<accession>A0A2P9AWE4</accession>
<reference evidence="2" key="1">
    <citation type="submission" date="2016-12" db="EMBL/GenBank/DDBJ databases">
        <authorList>
            <person name="Brunel B."/>
        </authorList>
    </citation>
    <scope>NUCLEOTIDE SEQUENCE [LARGE SCALE GENOMIC DNA]</scope>
</reference>
<proteinExistence type="predicted"/>
<organism evidence="1 2">
    <name type="scientific">Mesorhizobium delmotii</name>
    <dbReference type="NCBI Taxonomy" id="1631247"/>
    <lineage>
        <taxon>Bacteria</taxon>
        <taxon>Pseudomonadati</taxon>
        <taxon>Pseudomonadota</taxon>
        <taxon>Alphaproteobacteria</taxon>
        <taxon>Hyphomicrobiales</taxon>
        <taxon>Phyllobacteriaceae</taxon>
        <taxon>Mesorhizobium</taxon>
    </lineage>
</organism>
<evidence type="ECO:0000313" key="1">
    <source>
        <dbReference type="EMBL" id="SJM35475.1"/>
    </source>
</evidence>
<evidence type="ECO:0000313" key="2">
    <source>
        <dbReference type="Proteomes" id="UP000245698"/>
    </source>
</evidence>
<dbReference type="EMBL" id="FUIG01000092">
    <property type="protein sequence ID" value="SJM35475.1"/>
    <property type="molecule type" value="Genomic_DNA"/>
</dbReference>
<protein>
    <submittedName>
        <fullName evidence="1">Uncharacterized protein</fullName>
    </submittedName>
</protein>
<name>A0A2P9AWE4_9HYPH</name>
<sequence>MPDFVNCNGHFFAVQPILLRCNGRQLHGQICSQLEKMLNRCYSGLRASRNCLIENL</sequence>
<dbReference type="Proteomes" id="UP000245698">
    <property type="component" value="Unassembled WGS sequence"/>
</dbReference>
<dbReference type="AlphaFoldDB" id="A0A2P9AWE4"/>
<gene>
    <name evidence="1" type="ORF">BQ8482_80109</name>
</gene>